<dbReference type="Pfam" id="PF13193">
    <property type="entry name" value="AMP-binding_C"/>
    <property type="match status" value="1"/>
</dbReference>
<dbReference type="EMBL" id="CTEE01000001">
    <property type="protein sequence ID" value="CQD17429.1"/>
    <property type="molecule type" value="Genomic_DNA"/>
</dbReference>
<organism evidence="5 6">
    <name type="scientific">Mycobacterium lentiflavum</name>
    <dbReference type="NCBI Taxonomy" id="141349"/>
    <lineage>
        <taxon>Bacteria</taxon>
        <taxon>Bacillati</taxon>
        <taxon>Actinomycetota</taxon>
        <taxon>Actinomycetes</taxon>
        <taxon>Mycobacteriales</taxon>
        <taxon>Mycobacteriaceae</taxon>
        <taxon>Mycobacterium</taxon>
        <taxon>Mycobacterium simiae complex</taxon>
    </lineage>
</organism>
<dbReference type="InterPro" id="IPR042099">
    <property type="entry name" value="ANL_N_sf"/>
</dbReference>
<keyword evidence="2 5" id="KW-0436">Ligase</keyword>
<name>A0A0E4CPF4_MYCLN</name>
<evidence type="ECO:0000256" key="2">
    <source>
        <dbReference type="ARBA" id="ARBA00022598"/>
    </source>
</evidence>
<dbReference type="SUPFAM" id="SSF56801">
    <property type="entry name" value="Acetyl-CoA synthetase-like"/>
    <property type="match status" value="1"/>
</dbReference>
<dbReference type="PROSITE" id="PS00455">
    <property type="entry name" value="AMP_BINDING"/>
    <property type="match status" value="1"/>
</dbReference>
<evidence type="ECO:0000259" key="3">
    <source>
        <dbReference type="Pfam" id="PF00501"/>
    </source>
</evidence>
<gene>
    <name evidence="5" type="ORF">BN1232_03892</name>
</gene>
<dbReference type="PANTHER" id="PTHR43201">
    <property type="entry name" value="ACYL-COA SYNTHETASE"/>
    <property type="match status" value="1"/>
</dbReference>
<dbReference type="AlphaFoldDB" id="A0A0E4CPF4"/>
<dbReference type="Proteomes" id="UP000199251">
    <property type="component" value="Unassembled WGS sequence"/>
</dbReference>
<dbReference type="PANTHER" id="PTHR43201:SF5">
    <property type="entry name" value="MEDIUM-CHAIN ACYL-COA LIGASE ACSF2, MITOCHONDRIAL"/>
    <property type="match status" value="1"/>
</dbReference>
<reference evidence="5 6" key="1">
    <citation type="submission" date="2015-03" db="EMBL/GenBank/DDBJ databases">
        <authorList>
            <person name="Urmite Genomes"/>
        </authorList>
    </citation>
    <scope>NUCLEOTIDE SEQUENCE [LARGE SCALE GENOMIC DNA]</scope>
    <source>
        <strain evidence="5 6">CSUR P1491</strain>
    </source>
</reference>
<dbReference type="Gene3D" id="3.40.50.12780">
    <property type="entry name" value="N-terminal domain of ligase-like"/>
    <property type="match status" value="1"/>
</dbReference>
<dbReference type="STRING" id="141349.BN1232_03892"/>
<feature type="domain" description="AMP-dependent synthetase/ligase" evidence="3">
    <location>
        <begin position="12"/>
        <end position="374"/>
    </location>
</feature>
<protein>
    <submittedName>
        <fullName evidence="5">Fatty-acid--CoA ligase</fullName>
    </submittedName>
</protein>
<dbReference type="InterPro" id="IPR000873">
    <property type="entry name" value="AMP-dep_synth/lig_dom"/>
</dbReference>
<accession>A0A0E4CPF4</accession>
<dbReference type="InterPro" id="IPR045851">
    <property type="entry name" value="AMP-bd_C_sf"/>
</dbReference>
<dbReference type="OrthoDB" id="9803968at2"/>
<proteinExistence type="inferred from homology"/>
<sequence length="511" mass="55126">MVFAATDWVAYHAQHHGESLALGCVEDGRRTTWAQLEARVAGVAATLHDLGVGRGDRVAMISENDPRVFEVQFACMRLGALFAPLNWRLHVSEIQEICLDARPSVIVHDDPWAEVAVAVAAKADIGQRLSFNGPHDAVDYESAVAAAVPLCATGLIAMDQPTHILYTSGTTGRPKGALSTNATLVWQALNTAHTTGFSQPGCHQLNPMPLFHAGGLNVMANPILYFGGAVTTMARFDPEGVLDQLVSRDPPITHFAAIPLFYQRIAETTGFAAADLSRLRHGIIAGAVASPELLQLWADRGFALQPQYGGTEMGPMATALDDEMAHLGHAKRGSTGRAAPHTQIRLVDAAGDDVADGGTGEIWLRGPSISVGYWERDNADYFTADGWFRTGDSAYRDQGGFYYPVGRVKEMFKSGGENIYPAEVEQVLSLHPDVRDVGVVGIADERWGEVGLAVVVPEPGTAVTLDGLNTFAAQRLARYKLPKRLALVEELPRNVTGKLSREQLRLDHRGV</sequence>
<evidence type="ECO:0000259" key="4">
    <source>
        <dbReference type="Pfam" id="PF13193"/>
    </source>
</evidence>
<comment type="similarity">
    <text evidence="1">Belongs to the ATP-dependent AMP-binding enzyme family.</text>
</comment>
<dbReference type="InterPro" id="IPR020845">
    <property type="entry name" value="AMP-binding_CS"/>
</dbReference>
<feature type="domain" description="AMP-binding enzyme C-terminal" evidence="4">
    <location>
        <begin position="423"/>
        <end position="498"/>
    </location>
</feature>
<evidence type="ECO:0000313" key="5">
    <source>
        <dbReference type="EMBL" id="CQD17429.1"/>
    </source>
</evidence>
<dbReference type="Pfam" id="PF00501">
    <property type="entry name" value="AMP-binding"/>
    <property type="match status" value="1"/>
</dbReference>
<dbReference type="GO" id="GO:0006631">
    <property type="term" value="P:fatty acid metabolic process"/>
    <property type="evidence" value="ECO:0007669"/>
    <property type="project" value="TreeGrafter"/>
</dbReference>
<evidence type="ECO:0000256" key="1">
    <source>
        <dbReference type="ARBA" id="ARBA00006432"/>
    </source>
</evidence>
<dbReference type="GO" id="GO:0031956">
    <property type="term" value="F:medium-chain fatty acid-CoA ligase activity"/>
    <property type="evidence" value="ECO:0007669"/>
    <property type="project" value="TreeGrafter"/>
</dbReference>
<dbReference type="InterPro" id="IPR025110">
    <property type="entry name" value="AMP-bd_C"/>
</dbReference>
<dbReference type="Gene3D" id="3.30.300.30">
    <property type="match status" value="1"/>
</dbReference>
<evidence type="ECO:0000313" key="6">
    <source>
        <dbReference type="Proteomes" id="UP000199251"/>
    </source>
</evidence>
<dbReference type="RefSeq" id="WP_090604098.1">
    <property type="nucleotide sequence ID" value="NZ_CTEE01000001.1"/>
</dbReference>